<dbReference type="GO" id="GO:0003729">
    <property type="term" value="F:mRNA binding"/>
    <property type="evidence" value="ECO:0007669"/>
    <property type="project" value="TreeGrafter"/>
</dbReference>
<feature type="compositionally biased region" description="Low complexity" evidence="5">
    <location>
        <begin position="1816"/>
        <end position="1825"/>
    </location>
</feature>
<feature type="compositionally biased region" description="Basic and acidic residues" evidence="5">
    <location>
        <begin position="1695"/>
        <end position="1800"/>
    </location>
</feature>
<feature type="compositionally biased region" description="Basic and acidic residues" evidence="5">
    <location>
        <begin position="1660"/>
        <end position="1674"/>
    </location>
</feature>
<feature type="compositionally biased region" description="Polar residues" evidence="5">
    <location>
        <begin position="1830"/>
        <end position="1840"/>
    </location>
</feature>
<dbReference type="Pfam" id="PF11262">
    <property type="entry name" value="Tho2"/>
    <property type="match status" value="1"/>
</dbReference>
<feature type="compositionally biased region" description="Basic and acidic residues" evidence="5">
    <location>
        <begin position="13"/>
        <end position="34"/>
    </location>
</feature>
<feature type="region of interest" description="Disordered" evidence="5">
    <location>
        <begin position="1526"/>
        <end position="2241"/>
    </location>
</feature>
<reference evidence="9 10" key="1">
    <citation type="submission" date="2023-08" db="EMBL/GenBank/DDBJ databases">
        <title>Black Yeasts Isolated from many extreme environments.</title>
        <authorList>
            <person name="Coleine C."/>
            <person name="Stajich J.E."/>
            <person name="Selbmann L."/>
        </authorList>
    </citation>
    <scope>NUCLEOTIDE SEQUENCE [LARGE SCALE GENOMIC DNA]</scope>
    <source>
        <strain evidence="9 10">CCFEE 5910</strain>
    </source>
</reference>
<keyword evidence="4" id="KW-0539">Nucleus</keyword>
<comment type="similarity">
    <text evidence="2">Belongs to the THOC2 family.</text>
</comment>
<keyword evidence="10" id="KW-1185">Reference proteome</keyword>
<dbReference type="InterPro" id="IPR021418">
    <property type="entry name" value="THO_THOC2_C"/>
</dbReference>
<dbReference type="PANTHER" id="PTHR21597">
    <property type="entry name" value="THO2 PROTEIN"/>
    <property type="match status" value="1"/>
</dbReference>
<dbReference type="Pfam" id="PF16134">
    <property type="entry name" value="THOC2_N"/>
    <property type="match status" value="1"/>
</dbReference>
<protein>
    <recommendedName>
        <fullName evidence="3">THO complex subunit 2</fullName>
    </recommendedName>
</protein>
<accession>A0AAN7SW36</accession>
<dbReference type="InterPro" id="IPR021726">
    <property type="entry name" value="THO_THOC2_N"/>
</dbReference>
<comment type="subcellular location">
    <subcellularLocation>
        <location evidence="1">Nucleus</location>
    </subcellularLocation>
</comment>
<feature type="compositionally biased region" description="Basic and acidic residues" evidence="5">
    <location>
        <begin position="1609"/>
        <end position="1620"/>
    </location>
</feature>
<feature type="compositionally biased region" description="Polar residues" evidence="5">
    <location>
        <begin position="2088"/>
        <end position="2098"/>
    </location>
</feature>
<feature type="compositionally biased region" description="Gly residues" evidence="5">
    <location>
        <begin position="2075"/>
        <end position="2086"/>
    </location>
</feature>
<organism evidence="9 10">
    <name type="scientific">Lithohypha guttulata</name>
    <dbReference type="NCBI Taxonomy" id="1690604"/>
    <lineage>
        <taxon>Eukaryota</taxon>
        <taxon>Fungi</taxon>
        <taxon>Dikarya</taxon>
        <taxon>Ascomycota</taxon>
        <taxon>Pezizomycotina</taxon>
        <taxon>Eurotiomycetes</taxon>
        <taxon>Chaetothyriomycetidae</taxon>
        <taxon>Chaetothyriales</taxon>
        <taxon>Trichomeriaceae</taxon>
        <taxon>Lithohypha</taxon>
    </lineage>
</organism>
<feature type="region of interest" description="Disordered" evidence="5">
    <location>
        <begin position="1"/>
        <end position="122"/>
    </location>
</feature>
<dbReference type="GO" id="GO:0000445">
    <property type="term" value="C:THO complex part of transcription export complex"/>
    <property type="evidence" value="ECO:0007669"/>
    <property type="project" value="TreeGrafter"/>
</dbReference>
<evidence type="ECO:0000313" key="10">
    <source>
        <dbReference type="Proteomes" id="UP001309876"/>
    </source>
</evidence>
<dbReference type="PANTHER" id="PTHR21597:SF0">
    <property type="entry name" value="THO COMPLEX SUBUNIT 2"/>
    <property type="match status" value="1"/>
</dbReference>
<feature type="domain" description="THO complex subunitTHOC2 C-terminal" evidence="6">
    <location>
        <begin position="1206"/>
        <end position="1507"/>
    </location>
</feature>
<feature type="region of interest" description="Disordered" evidence="5">
    <location>
        <begin position="553"/>
        <end position="589"/>
    </location>
</feature>
<feature type="compositionally biased region" description="Basic and acidic residues" evidence="5">
    <location>
        <begin position="555"/>
        <end position="569"/>
    </location>
</feature>
<sequence length="2241" mass="249633">MAYGGGSKRKRSDRSIPGDEGARASPHRPQDLDLARQSQSQSPSQNRDDGGARTTRRQIRGVRNASQQQEEDNTAATGIEAPTIESSTPPAPAPVLEAPSTNGQSDTSNMPPPPLPSGHNGEASVVYDYITDDVVQDWPGQGREKIKTKVLETYTDTTDITLNVIVEELLEAATIGRIDPHEAGLLVKECIDDTSSTAQAINPVQDAVLGAVHILFAEEFSNPHISELALFLSAADISMGVLRLELEAKLLEQLNLIRDKFHKRFIVKQTSALYKQANYNLLREESEGFSKLLTELFTTATHEPPTSDAVNGAVEKVKAMIGAFNLDVGRSLDVVLDVVGSSVVRQSRFFVKFLRASPWWPRIEGDQPSSGTFDITGGLPAWALPDNIHAELTPDQRAQQLKLAEERDLHFWNQARHEGLRAYFQLGRHRSFTNDDRRPSTDDANLKYVEETGTIPHSGSREAAQLLGFKLRFYAQDAEGDSADGTPPNLIYLAALLIKIGFISLYDLYPHLWRSDENMEALKELKMKEKEQRDRAARPGAGALNALARAGALPDDEKPSAVSRLKDQGTRASTPNESEKSASKEPAVEKPDQKVMLLQSLLAIGALPEALFILGRFSWMTDLIPELPEYINRIIHHSLSHIYDNLRPLKSASSLQAQRPTYEADTPGLQRGYATLEQAPLRRTLRWPLLDRDDAEADGVNYKFYWDEWSDNVPMCRTTKDVFTLSKTLLPLVGAKIGQDTSLILKFTRIGKASLQDDNSQENRDRWLDLIKRILLPSLSLTKSNPGVVNEVFELVSTYSTETRYRMYLEWSKGDTSRTDDMRSAFELARAETRDVLKKISKTNVKPMARTLAKIAYANPHVVITAALPQIESYDSIADVFVEGSRYFTDLGYDVLTWALVESMEKDNRVGVQADGIFTSKWLTALSHFIGKVYKRHNLMKPGPVLQYVAKQLYKGKNINLIILEQLIVAMAGIAPDTDYNDTQLLAMGGGPLLQSQTILQLLDQRHNLKATAKRLIKALQDCDLVSNLLLSMAQQRQACVFQEGDAPLKAVGHSFDEITRVMAQYLELLKTNMSIDEFQKSIPSTVVMLNEWDVPAEIAFWIGRPTIQRQINDFDKDNTTNGALKDANGDVDMKEEEEASEEDGEAIETEDVATSAATPTEIEMTGNADDSMVDEEQTTNQQWHPVLKDIMNEIEPRLPSEVVDLIGVGFYVTFWQLSLYDISVPKSSYGDEVNRNKKKITSIMADRTNISSSGAKARENQVKVLELLNDDLLSENRQHLKAFYESKARLTKEKDQWFAAKSRVSKELNYALMEYCFLPRIFLSPLDAYFCFKFVKMLHSLAAANFRTLGFYDNLFKAERLSSLFFMCTSKEADNLGKFLCEVLRDLSRWHNSKHTYEQEAFGIRKHLPGFALRVENGKPQKLLDYDKFRDVLFKWQSALYSALVKCLGTNDYMHVRNAISILRTLSPAFPVVDFHGRSLQKAVDKLRESDREDLKVASQALLGTLTRRQKEWISPEVFRKGPGAVAEKLTDTPEPIKEESKPQIQAPAIKNVDTMTRDTPVSKPERSNTPSLKDSDKTPSRDGRSSSRTNTPLPPRPSQDTSTLRPSRPESRPHDLPRRVSPPPRFNSSSNLPPRADVDVRNGYRDSRSGRLPAGESPRPESRTDSRPEYPPRHAPRGYEIPPDPTQRYPPRSSDRPSMLDRDERPVRREHDARHDPRAAHDERRYNERDPRSDRDPRADVHGRPERDVRHDREYGRPLEREHGRAPERHERPEREYEHSSRRRDEAQFSGRRDDPRDGPTSGRTPTAPPAPQAPAINPARAALIQANDEQPSISIRGQAQDRARSSRPASPRREDDRKHVARHEREGRHDHRADQERNAPMSAPPTRNLPSAGPPPRDGRNQGRPPVDMSHGRLEQESSHRPQSRTERGPEMEPPSGPRSRPSNPTLRNEAVPAAHASPRQPPSGPGRHSRSGSYVEPAVPPVTADTSGVHPSRMSNLPLAEQPRNIRPPPLQTAPPSGPRGAPTGPASASIPLPNTRGPPSGPQADTPAGRGQRHPVAAVNNTLAQAASGPRGGGGGRGRGGVRQNSVSYNNGMPPSPVGGPPSQGYNNAPQDLIKNPNGMPVQPRGPSNRPDLRGEDGSRSTRSHQHDDRGHRNEREGGYKQDDGRRDRGPPGGSREDGASRNGPRGYPRGPNPNGPGDDGPPSRKHARDESSNAPYSGGRGGRIASESKRPRRGG</sequence>
<feature type="compositionally biased region" description="Polar residues" evidence="5">
    <location>
        <begin position="99"/>
        <end position="109"/>
    </location>
</feature>
<feature type="compositionally biased region" description="Basic and acidic residues" evidence="5">
    <location>
        <begin position="1638"/>
        <end position="1651"/>
    </location>
</feature>
<evidence type="ECO:0000256" key="2">
    <source>
        <dbReference type="ARBA" id="ARBA00007857"/>
    </source>
</evidence>
<proteinExistence type="inferred from homology"/>
<feature type="compositionally biased region" description="Basic and acidic residues" evidence="5">
    <location>
        <begin position="577"/>
        <end position="589"/>
    </location>
</feature>
<dbReference type="Pfam" id="PF11732">
    <property type="entry name" value="Thoc2"/>
    <property type="match status" value="1"/>
</dbReference>
<feature type="compositionally biased region" description="Basic and acidic residues" evidence="5">
    <location>
        <begin position="1575"/>
        <end position="1587"/>
    </location>
</feature>
<feature type="compositionally biased region" description="Acidic residues" evidence="5">
    <location>
        <begin position="1134"/>
        <end position="1152"/>
    </location>
</feature>
<dbReference type="GO" id="GO:0006397">
    <property type="term" value="P:mRNA processing"/>
    <property type="evidence" value="ECO:0007669"/>
    <property type="project" value="InterPro"/>
</dbReference>
<dbReference type="GO" id="GO:0006406">
    <property type="term" value="P:mRNA export from nucleus"/>
    <property type="evidence" value="ECO:0007669"/>
    <property type="project" value="InterPro"/>
</dbReference>
<feature type="domain" description="THO complex subunit 2 N-terminal" evidence="8">
    <location>
        <begin position="130"/>
        <end position="850"/>
    </location>
</feature>
<evidence type="ECO:0000259" key="6">
    <source>
        <dbReference type="Pfam" id="PF11262"/>
    </source>
</evidence>
<comment type="caution">
    <text evidence="9">The sequence shown here is derived from an EMBL/GenBank/DDBJ whole genome shotgun (WGS) entry which is preliminary data.</text>
</comment>
<name>A0AAN7SW36_9EURO</name>
<dbReference type="Proteomes" id="UP001309876">
    <property type="component" value="Unassembled WGS sequence"/>
</dbReference>
<feature type="compositionally biased region" description="Basic and acidic residues" evidence="5">
    <location>
        <begin position="1854"/>
        <end position="1880"/>
    </location>
</feature>
<evidence type="ECO:0000256" key="4">
    <source>
        <dbReference type="ARBA" id="ARBA00023242"/>
    </source>
</evidence>
<feature type="region of interest" description="Disordered" evidence="5">
    <location>
        <begin position="1114"/>
        <end position="1177"/>
    </location>
</feature>
<gene>
    <name evidence="9" type="primary">RLR1</name>
    <name evidence="9" type="ORF">LTR05_006966</name>
</gene>
<feature type="domain" description="THO complex subunitTHOC2 N-terminal" evidence="7">
    <location>
        <begin position="852"/>
        <end position="927"/>
    </location>
</feature>
<evidence type="ECO:0000259" key="7">
    <source>
        <dbReference type="Pfam" id="PF11732"/>
    </source>
</evidence>
<feature type="compositionally biased region" description="Basic and acidic residues" evidence="5">
    <location>
        <begin position="1913"/>
        <end position="1934"/>
    </location>
</feature>
<evidence type="ECO:0000313" key="9">
    <source>
        <dbReference type="EMBL" id="KAK5083084.1"/>
    </source>
</evidence>
<feature type="compositionally biased region" description="Basic and acidic residues" evidence="5">
    <location>
        <begin position="2136"/>
        <end position="2185"/>
    </location>
</feature>
<dbReference type="InterPro" id="IPR032302">
    <property type="entry name" value="THOC2_N"/>
</dbReference>
<dbReference type="EMBL" id="JAVRRJ010000007">
    <property type="protein sequence ID" value="KAK5083084.1"/>
    <property type="molecule type" value="Genomic_DNA"/>
</dbReference>
<dbReference type="InterPro" id="IPR040007">
    <property type="entry name" value="Tho2"/>
</dbReference>
<feature type="compositionally biased region" description="Basic and acidic residues" evidence="5">
    <location>
        <begin position="1530"/>
        <end position="1543"/>
    </location>
</feature>
<evidence type="ECO:0000256" key="1">
    <source>
        <dbReference type="ARBA" id="ARBA00004123"/>
    </source>
</evidence>
<evidence type="ECO:0000259" key="8">
    <source>
        <dbReference type="Pfam" id="PF16134"/>
    </source>
</evidence>
<evidence type="ECO:0000256" key="3">
    <source>
        <dbReference type="ARBA" id="ARBA00019596"/>
    </source>
</evidence>
<feature type="compositionally biased region" description="Pro residues" evidence="5">
    <location>
        <begin position="2010"/>
        <end position="2022"/>
    </location>
</feature>
<evidence type="ECO:0000256" key="5">
    <source>
        <dbReference type="SAM" id="MobiDB-lite"/>
    </source>
</evidence>